<sequence>MPYELTHTETKLSELINSILNFKEETRVVMEATGAYHLPVLSYIKEHNIFVSLINPLVMKKYAAIALRKGKTDKIDAIKIANYRIDNWFRLIDYQASDELYSKLKILERQYSYYIRR</sequence>
<gene>
    <name evidence="2" type="ORF">B0H41_001575</name>
</gene>
<dbReference type="InterPro" id="IPR002525">
    <property type="entry name" value="Transp_IS110-like_N"/>
</dbReference>
<dbReference type="AlphaFoldDB" id="A0AAX0AYL2"/>
<dbReference type="GO" id="GO:0006313">
    <property type="term" value="P:DNA transposition"/>
    <property type="evidence" value="ECO:0007669"/>
    <property type="project" value="InterPro"/>
</dbReference>
<name>A0AAX0AYL2_CLOBE</name>
<reference evidence="2" key="2">
    <citation type="journal article" date="2022" name="Nat. Biotechnol.">
        <title>Carbon-negative production of acetone and isopropanol by gas fermentation at industrial pilot scale.</title>
        <authorList>
            <person name="Liew F.E."/>
            <person name="Nogle R."/>
            <person name="Abdalla T."/>
            <person name="Rasor B.J."/>
            <person name="Canter C."/>
            <person name="Jensen R.O."/>
            <person name="Wang L."/>
            <person name="Strutz J."/>
            <person name="Chirania P."/>
            <person name="De Tissera S."/>
            <person name="Mueller A.P."/>
            <person name="Ruan Z."/>
            <person name="Gao A."/>
            <person name="Tran L."/>
            <person name="Engle N.L."/>
            <person name="Bromley J.C."/>
            <person name="Daniell J."/>
            <person name="Conrado R."/>
            <person name="Tschaplinski T.J."/>
            <person name="Giannone R.J."/>
            <person name="Hettich R.L."/>
            <person name="Karim A.S."/>
            <person name="Simpson S.D."/>
            <person name="Brown S.D."/>
            <person name="Leang C."/>
            <person name="Jewett M.C."/>
            <person name="Kopke M."/>
        </authorList>
    </citation>
    <scope>NUCLEOTIDE SEQUENCE</scope>
    <source>
        <strain evidence="2">DJ080</strain>
    </source>
</reference>
<dbReference type="EMBL" id="JABSWW010000001">
    <property type="protein sequence ID" value="NRT87896.1"/>
    <property type="molecule type" value="Genomic_DNA"/>
</dbReference>
<comment type="caution">
    <text evidence="2">The sequence shown here is derived from an EMBL/GenBank/DDBJ whole genome shotgun (WGS) entry which is preliminary data.</text>
</comment>
<dbReference type="Pfam" id="PF01548">
    <property type="entry name" value="DEDD_Tnp_IS110"/>
    <property type="match status" value="1"/>
</dbReference>
<accession>A0AAX0AYL2</accession>
<reference evidence="2" key="1">
    <citation type="submission" date="2020-05" db="EMBL/GenBank/DDBJ databases">
        <authorList>
            <person name="Brown S."/>
            <person name="Huntemann M."/>
            <person name="Clum A."/>
            <person name="Spunde A."/>
            <person name="Palaniappan K."/>
            <person name="Ritter S."/>
            <person name="Mikhailova N."/>
            <person name="Chen I.-M."/>
            <person name="Stamatis D."/>
            <person name="Reddy T."/>
            <person name="O'Malley R."/>
            <person name="Daum C."/>
            <person name="Shapiro N."/>
            <person name="Ivanova N."/>
            <person name="Kyrpides N."/>
            <person name="Woyke T."/>
        </authorList>
    </citation>
    <scope>NUCLEOTIDE SEQUENCE</scope>
    <source>
        <strain evidence="2">DJ080</strain>
    </source>
</reference>
<protein>
    <submittedName>
        <fullName evidence="2">Transposase</fullName>
    </submittedName>
</protein>
<organism evidence="2 3">
    <name type="scientific">Clostridium beijerinckii</name>
    <name type="common">Clostridium MP</name>
    <dbReference type="NCBI Taxonomy" id="1520"/>
    <lineage>
        <taxon>Bacteria</taxon>
        <taxon>Bacillati</taxon>
        <taxon>Bacillota</taxon>
        <taxon>Clostridia</taxon>
        <taxon>Eubacteriales</taxon>
        <taxon>Clostridiaceae</taxon>
        <taxon>Clostridium</taxon>
    </lineage>
</organism>
<dbReference type="GO" id="GO:0003677">
    <property type="term" value="F:DNA binding"/>
    <property type="evidence" value="ECO:0007669"/>
    <property type="project" value="InterPro"/>
</dbReference>
<evidence type="ECO:0000259" key="1">
    <source>
        <dbReference type="Pfam" id="PF01548"/>
    </source>
</evidence>
<dbReference type="Proteomes" id="UP001193748">
    <property type="component" value="Unassembled WGS sequence"/>
</dbReference>
<dbReference type="PANTHER" id="PTHR33055">
    <property type="entry name" value="TRANSPOSASE FOR INSERTION SEQUENCE ELEMENT IS1111A"/>
    <property type="match status" value="1"/>
</dbReference>
<proteinExistence type="predicted"/>
<dbReference type="GO" id="GO:0004803">
    <property type="term" value="F:transposase activity"/>
    <property type="evidence" value="ECO:0007669"/>
    <property type="project" value="InterPro"/>
</dbReference>
<dbReference type="InterPro" id="IPR047650">
    <property type="entry name" value="Transpos_IS110"/>
</dbReference>
<evidence type="ECO:0000313" key="2">
    <source>
        <dbReference type="EMBL" id="NRT87896.1"/>
    </source>
</evidence>
<feature type="domain" description="Transposase IS110-like N-terminal" evidence="1">
    <location>
        <begin position="5"/>
        <end position="115"/>
    </location>
</feature>
<evidence type="ECO:0000313" key="3">
    <source>
        <dbReference type="Proteomes" id="UP001193748"/>
    </source>
</evidence>